<evidence type="ECO:0000256" key="8">
    <source>
        <dbReference type="PIRNR" id="PIRNR006630"/>
    </source>
</evidence>
<protein>
    <recommendedName>
        <fullName evidence="7 8">Glutamine-dependent NAD(+) synthetase</fullName>
        <ecNumber evidence="7 8">6.3.5.1</ecNumber>
    </recommendedName>
    <alternativeName>
        <fullName evidence="7 8">NAD(+) synthase [glutamine-hydrolyzing]</fullName>
    </alternativeName>
</protein>
<dbReference type="NCBIfam" id="NF002730">
    <property type="entry name" value="PRK02628.1"/>
    <property type="match status" value="1"/>
</dbReference>
<reference evidence="11 12" key="1">
    <citation type="journal article" date="2017" name="BMC Genomics">
        <title>Genome sequencing of 39 Akkermansia muciniphila isolates reveals its population structure, genomic and functional diverisity, and global distribution in mammalian gut microbiotas.</title>
        <authorList>
            <person name="Guo X."/>
            <person name="Li S."/>
            <person name="Zhang J."/>
            <person name="Wu F."/>
            <person name="Li X."/>
            <person name="Wu D."/>
            <person name="Zhang M."/>
            <person name="Ou Z."/>
            <person name="Jie Z."/>
            <person name="Yan Q."/>
            <person name="Li P."/>
            <person name="Yi J."/>
            <person name="Peng Y."/>
        </authorList>
    </citation>
    <scope>NUCLEOTIDE SEQUENCE [LARGE SCALE GENOMIC DNA]</scope>
    <source>
        <strain evidence="11 12">GP24</strain>
    </source>
</reference>
<evidence type="ECO:0000256" key="9">
    <source>
        <dbReference type="RuleBase" id="RU003811"/>
    </source>
</evidence>
<name>A0A2N8HF06_9BACT</name>
<evidence type="ECO:0000256" key="3">
    <source>
        <dbReference type="ARBA" id="ARBA00022598"/>
    </source>
</evidence>
<dbReference type="Proteomes" id="UP000236000">
    <property type="component" value="Unassembled WGS sequence"/>
</dbReference>
<comment type="pathway">
    <text evidence="1 7 8">Cofactor biosynthesis; NAD(+) biosynthesis; NAD(+) from deamido-NAD(+) (L-Gln route): step 1/1.</text>
</comment>
<evidence type="ECO:0000313" key="11">
    <source>
        <dbReference type="EMBL" id="PNC18815.1"/>
    </source>
</evidence>
<evidence type="ECO:0000313" key="12">
    <source>
        <dbReference type="Proteomes" id="UP000236000"/>
    </source>
</evidence>
<feature type="active site" description="For glutaminase activity" evidence="7">
    <location>
        <position position="114"/>
    </location>
</feature>
<dbReference type="InterPro" id="IPR036526">
    <property type="entry name" value="C-N_Hydrolase_sf"/>
</dbReference>
<dbReference type="GO" id="GO:0005524">
    <property type="term" value="F:ATP binding"/>
    <property type="evidence" value="ECO:0007669"/>
    <property type="project" value="UniProtKB-UniRule"/>
</dbReference>
<dbReference type="Gene3D" id="1.10.10.1140">
    <property type="entry name" value="Glutamine-dependent NAD+ synthetase, C-terminal domain"/>
    <property type="match status" value="1"/>
</dbReference>
<dbReference type="CDD" id="cd00553">
    <property type="entry name" value="NAD_synthase"/>
    <property type="match status" value="1"/>
</dbReference>
<dbReference type="InterPro" id="IPR003694">
    <property type="entry name" value="NAD_synthase"/>
</dbReference>
<feature type="active site" description="Nucleophile; for glutaminase activity" evidence="7">
    <location>
        <position position="171"/>
    </location>
</feature>
<dbReference type="GO" id="GO:0009435">
    <property type="term" value="P:NAD+ biosynthetic process"/>
    <property type="evidence" value="ECO:0007669"/>
    <property type="project" value="UniProtKB-UniRule"/>
</dbReference>
<dbReference type="InterPro" id="IPR003010">
    <property type="entry name" value="C-N_Hydrolase"/>
</dbReference>
<dbReference type="Gene3D" id="3.60.110.10">
    <property type="entry name" value="Carbon-nitrogen hydrolase"/>
    <property type="match status" value="1"/>
</dbReference>
<dbReference type="Gene3D" id="3.40.50.620">
    <property type="entry name" value="HUPs"/>
    <property type="match status" value="1"/>
</dbReference>
<feature type="binding site" evidence="7">
    <location>
        <position position="444"/>
    </location>
    <ligand>
        <name>deamido-NAD(+)</name>
        <dbReference type="ChEBI" id="CHEBI:58437"/>
        <note>ligand shared between two neighboring subunits</note>
    </ligand>
</feature>
<dbReference type="Pfam" id="PF00795">
    <property type="entry name" value="CN_hydrolase"/>
    <property type="match status" value="1"/>
</dbReference>
<gene>
    <name evidence="7" type="primary">nadE</name>
    <name evidence="11" type="ORF">CXU22_03185</name>
</gene>
<feature type="binding site" evidence="7">
    <location>
        <position position="120"/>
    </location>
    <ligand>
        <name>L-glutamine</name>
        <dbReference type="ChEBI" id="CHEBI:58359"/>
    </ligand>
</feature>
<dbReference type="GO" id="GO:0004359">
    <property type="term" value="F:glutaminase activity"/>
    <property type="evidence" value="ECO:0007669"/>
    <property type="project" value="InterPro"/>
</dbReference>
<comment type="caution">
    <text evidence="7">Lacks conserved residue(s) required for the propagation of feature annotation.</text>
</comment>
<dbReference type="InterPro" id="IPR014445">
    <property type="entry name" value="Gln-dep_NAD_synthase"/>
</dbReference>
<dbReference type="InterPro" id="IPR022310">
    <property type="entry name" value="NAD/GMP_synthase"/>
</dbReference>
<dbReference type="EC" id="6.3.5.1" evidence="7 8"/>
<dbReference type="GO" id="GO:0005737">
    <property type="term" value="C:cytoplasm"/>
    <property type="evidence" value="ECO:0007669"/>
    <property type="project" value="InterPro"/>
</dbReference>
<feature type="binding site" evidence="7">
    <location>
        <begin position="478"/>
        <end position="481"/>
    </location>
    <ligand>
        <name>deamido-NAD(+)</name>
        <dbReference type="ChEBI" id="CHEBI:58437"/>
        <note>ligand shared between two neighboring subunits</note>
    </ligand>
</feature>
<keyword evidence="6 7" id="KW-0520">NAD</keyword>
<dbReference type="AlphaFoldDB" id="A0A2N8HF06"/>
<comment type="function">
    <text evidence="7">Catalyzes the ATP-dependent amidation of deamido-NAD to form NAD. Uses L-glutamine as a nitrogen source.</text>
</comment>
<dbReference type="RefSeq" id="WP_102712489.1">
    <property type="nucleotide sequence ID" value="NZ_PJKA01000006.1"/>
</dbReference>
<organism evidence="11 12">
    <name type="scientific">Akkermansia muciniphila</name>
    <dbReference type="NCBI Taxonomy" id="239935"/>
    <lineage>
        <taxon>Bacteria</taxon>
        <taxon>Pseudomonadati</taxon>
        <taxon>Verrucomicrobiota</taxon>
        <taxon>Verrucomicrobiia</taxon>
        <taxon>Verrucomicrobiales</taxon>
        <taxon>Akkermansiaceae</taxon>
        <taxon>Akkermansia</taxon>
    </lineage>
</organism>
<dbReference type="EMBL" id="PJKA01000006">
    <property type="protein sequence ID" value="PNC18815.1"/>
    <property type="molecule type" value="Genomic_DNA"/>
</dbReference>
<dbReference type="Pfam" id="PF02540">
    <property type="entry name" value="NAD_synthase"/>
    <property type="match status" value="1"/>
</dbReference>
<keyword evidence="4 7" id="KW-0547">Nucleotide-binding</keyword>
<feature type="binding site" evidence="7">
    <location>
        <position position="605"/>
    </location>
    <ligand>
        <name>deamido-NAD(+)</name>
        <dbReference type="ChEBI" id="CHEBI:58437"/>
        <note>ligand shared between two neighboring subunits</note>
    </ligand>
</feature>
<dbReference type="CDD" id="cd07570">
    <property type="entry name" value="GAT_Gln-NAD-synth"/>
    <property type="match status" value="1"/>
</dbReference>
<feature type="binding site" evidence="7">
    <location>
        <position position="473"/>
    </location>
    <ligand>
        <name>deamido-NAD(+)</name>
        <dbReference type="ChEBI" id="CHEBI:58437"/>
        <note>ligand shared between two neighboring subunits</note>
    </ligand>
</feature>
<feature type="domain" description="CN hydrolase" evidence="10">
    <location>
        <begin position="5"/>
        <end position="271"/>
    </location>
</feature>
<evidence type="ECO:0000256" key="7">
    <source>
        <dbReference type="HAMAP-Rule" id="MF_02090"/>
    </source>
</evidence>
<dbReference type="NCBIfam" id="TIGR00552">
    <property type="entry name" value="nadE"/>
    <property type="match status" value="1"/>
</dbReference>
<comment type="caution">
    <text evidence="11">The sequence shown here is derived from an EMBL/GenBank/DDBJ whole genome shotgun (WGS) entry which is preliminary data.</text>
</comment>
<sequence length="644" mass="70670">MFGYYRLASAVPQLRVADVDYNIDQLMAGFRQAAAQQAAAVVFPELCITGYSCGDLFFQPRLREAALNGLRRFAEATKGTRTVAVVGLPFLYGDALYNTAAVVQGGRILALVPKTMLPNYREFYEKRQFTSGREPGAGVREVTVNGALVPFGTDIVFHDEASSFSFGIEICEDLWSVIPPSSMLALQGARAIFNPSAGTELTGKAAYRRELVKQQSGRCLCAYVLASAGVHESTTDVVFGGHSLIADNGRLAAEGERFRRESTLILADVDFERLAAARLSESSFNDSKALLPSVNTLHLTLAEEVPPSPGLEHACNPARPFLPPPPHRRERCEEIIAIQTAGLAKRMEHTHAQRLVIGISGGLDSTLALLICARVCQALDKPASAILAVTMPGFGTTDRTHTNAVNMCRLLGVELREIPISEASLQHFRDIGHDPAERTTTYENVQARERTQILMDLANKMGGLVVGTGDLSEIALGWSTYNGDHMSMYAVNCSIPKTLIRCLIEHIAAQSSPELAATLLDINNTPVSPELLPPSDDGTIEQRTEDVLGPYDLHDFFLFHFIKYSAQPEKILYLAENAFRDEFQPDFIRRCLGVFMRRFFRQQFKRSCIPDGPKVGTISLSPRGDWRMPSDACGTVWSNGLSHS</sequence>
<evidence type="ECO:0000259" key="10">
    <source>
        <dbReference type="PROSITE" id="PS50263"/>
    </source>
</evidence>
<dbReference type="PANTHER" id="PTHR23090">
    <property type="entry name" value="NH 3 /GLUTAMINE-DEPENDENT NAD + SYNTHETASE"/>
    <property type="match status" value="1"/>
</dbReference>
<comment type="catalytic activity">
    <reaction evidence="7 8">
        <text>deamido-NAD(+) + L-glutamine + ATP + H2O = L-glutamate + AMP + diphosphate + NAD(+) + H(+)</text>
        <dbReference type="Rhea" id="RHEA:24384"/>
        <dbReference type="ChEBI" id="CHEBI:15377"/>
        <dbReference type="ChEBI" id="CHEBI:15378"/>
        <dbReference type="ChEBI" id="CHEBI:29985"/>
        <dbReference type="ChEBI" id="CHEBI:30616"/>
        <dbReference type="ChEBI" id="CHEBI:33019"/>
        <dbReference type="ChEBI" id="CHEBI:57540"/>
        <dbReference type="ChEBI" id="CHEBI:58359"/>
        <dbReference type="ChEBI" id="CHEBI:58437"/>
        <dbReference type="ChEBI" id="CHEBI:456215"/>
        <dbReference type="EC" id="6.3.5.1"/>
    </reaction>
</comment>
<dbReference type="InterPro" id="IPR041856">
    <property type="entry name" value="NAD+_synth_C"/>
</dbReference>
<dbReference type="SUPFAM" id="SSF52402">
    <property type="entry name" value="Adenine nucleotide alpha hydrolases-like"/>
    <property type="match status" value="1"/>
</dbReference>
<accession>A0A2N8HF06</accession>
<evidence type="ECO:0000256" key="6">
    <source>
        <dbReference type="ARBA" id="ARBA00023027"/>
    </source>
</evidence>
<evidence type="ECO:0000256" key="4">
    <source>
        <dbReference type="ARBA" id="ARBA00022741"/>
    </source>
</evidence>
<feature type="active site" description="Proton acceptor; for glutaminase activity" evidence="7">
    <location>
        <position position="45"/>
    </location>
</feature>
<proteinExistence type="inferred from homology"/>
<keyword evidence="5 7" id="KW-0067">ATP-binding</keyword>
<dbReference type="HAMAP" id="MF_02090">
    <property type="entry name" value="NadE_glutamine_dep"/>
    <property type="match status" value="1"/>
</dbReference>
<dbReference type="PROSITE" id="PS50263">
    <property type="entry name" value="CN_HYDROLASE"/>
    <property type="match status" value="1"/>
</dbReference>
<feature type="binding site" evidence="7">
    <location>
        <begin position="358"/>
        <end position="365"/>
    </location>
    <ligand>
        <name>ATP</name>
        <dbReference type="ChEBI" id="CHEBI:30616"/>
    </ligand>
</feature>
<comment type="similarity">
    <text evidence="9">Belongs to the NAD synthetase family.</text>
</comment>
<feature type="binding site" evidence="7">
    <location>
        <position position="204"/>
    </location>
    <ligand>
        <name>L-glutamine</name>
        <dbReference type="ChEBI" id="CHEBI:58359"/>
    </ligand>
</feature>
<dbReference type="GO" id="GO:0003952">
    <property type="term" value="F:NAD+ synthase (glutamine-hydrolyzing) activity"/>
    <property type="evidence" value="ECO:0007669"/>
    <property type="project" value="UniProtKB-UniRule"/>
</dbReference>
<dbReference type="GO" id="GO:0008795">
    <property type="term" value="F:NAD+ synthase activity"/>
    <property type="evidence" value="ECO:0007669"/>
    <property type="project" value="UniProtKB-UniRule"/>
</dbReference>
<dbReference type="PIRSF" id="PIRSF006630">
    <property type="entry name" value="NADS_GAT"/>
    <property type="match status" value="1"/>
</dbReference>
<evidence type="ECO:0000256" key="5">
    <source>
        <dbReference type="ARBA" id="ARBA00022840"/>
    </source>
</evidence>
<evidence type="ECO:0000256" key="2">
    <source>
        <dbReference type="ARBA" id="ARBA00007145"/>
    </source>
</evidence>
<evidence type="ECO:0000256" key="1">
    <source>
        <dbReference type="ARBA" id="ARBA00005188"/>
    </source>
</evidence>
<dbReference type="UniPathway" id="UPA00253">
    <property type="reaction ID" value="UER00334"/>
</dbReference>
<keyword evidence="3 7" id="KW-0436">Ligase</keyword>
<dbReference type="SUPFAM" id="SSF56317">
    <property type="entry name" value="Carbon-nitrogen hydrolase"/>
    <property type="match status" value="1"/>
</dbReference>
<comment type="similarity">
    <text evidence="2 7 8">In the C-terminal section; belongs to the NAD synthetase family.</text>
</comment>
<dbReference type="PANTHER" id="PTHR23090:SF9">
    <property type="entry name" value="GLUTAMINE-DEPENDENT NAD(+) SYNTHETASE"/>
    <property type="match status" value="1"/>
</dbReference>
<dbReference type="InterPro" id="IPR014729">
    <property type="entry name" value="Rossmann-like_a/b/a_fold"/>
</dbReference>
<dbReference type="OrthoDB" id="9803818at2"/>
<feature type="binding site" evidence="7">
    <location>
        <position position="468"/>
    </location>
    <ligand>
        <name>ATP</name>
        <dbReference type="ChEBI" id="CHEBI:30616"/>
    </ligand>
</feature>